<dbReference type="Pfam" id="PF01381">
    <property type="entry name" value="HTH_3"/>
    <property type="match status" value="1"/>
</dbReference>
<dbReference type="EMBL" id="NFHO01000002">
    <property type="protein sequence ID" value="OUN44046.1"/>
    <property type="molecule type" value="Genomic_DNA"/>
</dbReference>
<evidence type="ECO:0000313" key="4">
    <source>
        <dbReference type="Proteomes" id="UP000196560"/>
    </source>
</evidence>
<dbReference type="CDD" id="cd00093">
    <property type="entry name" value="HTH_XRE"/>
    <property type="match status" value="1"/>
</dbReference>
<dbReference type="InterPro" id="IPR001387">
    <property type="entry name" value="Cro/C1-type_HTH"/>
</dbReference>
<dbReference type="InterPro" id="IPR013430">
    <property type="entry name" value="Toxin_antidote_HigA"/>
</dbReference>
<dbReference type="PANTHER" id="PTHR36924">
    <property type="entry name" value="ANTITOXIN HIGA-1"/>
    <property type="match status" value="1"/>
</dbReference>
<proteinExistence type="predicted"/>
<dbReference type="PROSITE" id="PS50943">
    <property type="entry name" value="HTH_CROC1"/>
    <property type="match status" value="1"/>
</dbReference>
<dbReference type="NCBIfam" id="TIGR02607">
    <property type="entry name" value="antidote_HigA"/>
    <property type="match status" value="1"/>
</dbReference>
<dbReference type="AlphaFoldDB" id="A0A1Y3U5K7"/>
<dbReference type="eggNOG" id="COG3093">
    <property type="taxonomic scope" value="Bacteria"/>
</dbReference>
<protein>
    <submittedName>
        <fullName evidence="3">Addiction module antidote protein, HigA family</fullName>
    </submittedName>
</protein>
<dbReference type="SMART" id="SM00530">
    <property type="entry name" value="HTH_XRE"/>
    <property type="match status" value="1"/>
</dbReference>
<dbReference type="PANTHER" id="PTHR36924:SF1">
    <property type="entry name" value="ANTITOXIN HIGA-1"/>
    <property type="match status" value="1"/>
</dbReference>
<dbReference type="InterPro" id="IPR010982">
    <property type="entry name" value="Lambda_DNA-bd_dom_sf"/>
</dbReference>
<dbReference type="SUPFAM" id="SSF47413">
    <property type="entry name" value="lambda repressor-like DNA-binding domains"/>
    <property type="match status" value="1"/>
</dbReference>
<dbReference type="Proteomes" id="UP000196560">
    <property type="component" value="Unassembled WGS sequence"/>
</dbReference>
<name>A0A1Y3U5K7_9ACTN</name>
<reference evidence="4" key="1">
    <citation type="submission" date="2017-04" db="EMBL/GenBank/DDBJ databases">
        <title>Function of individual gut microbiota members based on whole genome sequencing of pure cultures obtained from chicken caecum.</title>
        <authorList>
            <person name="Medvecky M."/>
            <person name="Cejkova D."/>
            <person name="Polansky O."/>
            <person name="Karasova D."/>
            <person name="Kubasova T."/>
            <person name="Cizek A."/>
            <person name="Rychlik I."/>
        </authorList>
    </citation>
    <scope>NUCLEOTIDE SEQUENCE [LARGE SCALE GENOMIC DNA]</scope>
    <source>
        <strain evidence="4">An70</strain>
    </source>
</reference>
<evidence type="ECO:0000259" key="2">
    <source>
        <dbReference type="PROSITE" id="PS50943"/>
    </source>
</evidence>
<comment type="caution">
    <text evidence="3">The sequence shown here is derived from an EMBL/GenBank/DDBJ whole genome shotgun (WGS) entry which is preliminary data.</text>
</comment>
<accession>A0A1Y3U5K7</accession>
<evidence type="ECO:0000313" key="3">
    <source>
        <dbReference type="EMBL" id="OUN44046.1"/>
    </source>
</evidence>
<sequence length="115" mass="12666">MTNGDFASPGQTENQKGLSFVTTINSLISTPGEILLEEFLQPLGISQYRLAKAINKPQSAISDIVHGRRAISVEMAWLLSRALGTTPEFWLNLETTYQIKSFDEGELPAVEALIE</sequence>
<organism evidence="3 4">
    <name type="scientific">Enorma massiliensis</name>
    <dbReference type="NCBI Taxonomy" id="1472761"/>
    <lineage>
        <taxon>Bacteria</taxon>
        <taxon>Bacillati</taxon>
        <taxon>Actinomycetota</taxon>
        <taxon>Coriobacteriia</taxon>
        <taxon>Coriobacteriales</taxon>
        <taxon>Coriobacteriaceae</taxon>
        <taxon>Enorma</taxon>
    </lineage>
</organism>
<keyword evidence="1" id="KW-0238">DNA-binding</keyword>
<dbReference type="STRING" id="1118060.GCA_000311845_01779"/>
<keyword evidence="4" id="KW-1185">Reference proteome</keyword>
<dbReference type="Gene3D" id="1.10.260.40">
    <property type="entry name" value="lambda repressor-like DNA-binding domains"/>
    <property type="match status" value="1"/>
</dbReference>
<dbReference type="GO" id="GO:0003677">
    <property type="term" value="F:DNA binding"/>
    <property type="evidence" value="ECO:0007669"/>
    <property type="project" value="UniProtKB-KW"/>
</dbReference>
<gene>
    <name evidence="3" type="ORF">B5G21_01840</name>
</gene>
<feature type="domain" description="HTH cro/C1-type" evidence="2">
    <location>
        <begin position="36"/>
        <end position="90"/>
    </location>
</feature>
<evidence type="ECO:0000256" key="1">
    <source>
        <dbReference type="ARBA" id="ARBA00023125"/>
    </source>
</evidence>